<sequence>MTPYLNIPLSRNRKTTRHHSRWVVWFFVLCIIVGILLSWRIVDVFLTRDTVFEAAPEHTAVMVRFHPSQNTWDDLSCLLGQTTLISNRPITIRDIQPFVKGEFAVFFDEQGGKSLGIRASEKEIPKDLLDKLGISIQKINRQLFLLSETLMPIGGKPKGIYSRSSFLSLGTIGSLSLKMDESSWISGPIAQKNDQINIILPNPGIKPDEEMNIPENTLAALSIQGLTLLDHKIISTSLSNLVGLENGFFTILEENINGSLNILLVKNDSGEDFQYLLSTKTSKNKEEMIRLLKQVVATNEPTVENWELKDGSHALEMVADPSNISHEEINIVGTPLVRFSMKNGNEIHFWQENDIIILSNSFTLTGQYLEQHSDIKMGVFYLDIEKTIPFVRNREMFGSEYFSVNFLSNIRVFEIKTKGSNVIFTIK</sequence>
<dbReference type="EMBL" id="LCMG01000005">
    <property type="protein sequence ID" value="KKU34017.1"/>
    <property type="molecule type" value="Genomic_DNA"/>
</dbReference>
<dbReference type="Proteomes" id="UP000034705">
    <property type="component" value="Unassembled WGS sequence"/>
</dbReference>
<protein>
    <submittedName>
        <fullName evidence="2">Uncharacterized protein</fullName>
    </submittedName>
</protein>
<evidence type="ECO:0000313" key="2">
    <source>
        <dbReference type="EMBL" id="KKU34017.1"/>
    </source>
</evidence>
<dbReference type="AlphaFoldDB" id="A0A0G1PMT4"/>
<reference evidence="2 3" key="1">
    <citation type="journal article" date="2015" name="Nature">
        <title>rRNA introns, odd ribosomes, and small enigmatic genomes across a large radiation of phyla.</title>
        <authorList>
            <person name="Brown C.T."/>
            <person name="Hug L.A."/>
            <person name="Thomas B.C."/>
            <person name="Sharon I."/>
            <person name="Castelle C.J."/>
            <person name="Singh A."/>
            <person name="Wilkins M.J."/>
            <person name="Williams K.H."/>
            <person name="Banfield J.F."/>
        </authorList>
    </citation>
    <scope>NUCLEOTIDE SEQUENCE [LARGE SCALE GENOMIC DNA]</scope>
</reference>
<name>A0A0G1PMT4_9BACT</name>
<organism evidence="2 3">
    <name type="scientific">Candidatus Uhrbacteria bacterium GW2011_GWF2_46_218</name>
    <dbReference type="NCBI Taxonomy" id="1619001"/>
    <lineage>
        <taxon>Bacteria</taxon>
        <taxon>Candidatus Uhriibacteriota</taxon>
    </lineage>
</organism>
<evidence type="ECO:0000313" key="3">
    <source>
        <dbReference type="Proteomes" id="UP000034705"/>
    </source>
</evidence>
<gene>
    <name evidence="2" type="ORF">UX45_C0005G0027</name>
</gene>
<accession>A0A0G1PMT4</accession>
<proteinExistence type="predicted"/>
<evidence type="ECO:0000256" key="1">
    <source>
        <dbReference type="SAM" id="Phobius"/>
    </source>
</evidence>
<keyword evidence="1" id="KW-0472">Membrane</keyword>
<comment type="caution">
    <text evidence="2">The sequence shown here is derived from an EMBL/GenBank/DDBJ whole genome shotgun (WGS) entry which is preliminary data.</text>
</comment>
<keyword evidence="1" id="KW-0812">Transmembrane</keyword>
<feature type="transmembrane region" description="Helical" evidence="1">
    <location>
        <begin position="21"/>
        <end position="42"/>
    </location>
</feature>
<keyword evidence="1" id="KW-1133">Transmembrane helix</keyword>